<reference evidence="2 3" key="1">
    <citation type="submission" date="2016-10" db="EMBL/GenBank/DDBJ databases">
        <authorList>
            <person name="Varghese N."/>
        </authorList>
    </citation>
    <scope>NUCLEOTIDE SEQUENCE [LARGE SCALE GENOMIC DNA]</scope>
</reference>
<evidence type="ECO:0000313" key="2">
    <source>
        <dbReference type="EMBL" id="SMY18877.1"/>
    </source>
</evidence>
<accession>A0A1Y6L3B2</accession>
<keyword evidence="1" id="KW-0472">Membrane</keyword>
<keyword evidence="1" id="KW-0812">Transmembrane</keyword>
<evidence type="ECO:0000256" key="1">
    <source>
        <dbReference type="SAM" id="Phobius"/>
    </source>
</evidence>
<dbReference type="AlphaFoldDB" id="A0A1Y6L3B2"/>
<feature type="transmembrane region" description="Helical" evidence="1">
    <location>
        <begin position="109"/>
        <end position="126"/>
    </location>
</feature>
<feature type="transmembrane region" description="Helical" evidence="1">
    <location>
        <begin position="65"/>
        <end position="88"/>
    </location>
</feature>
<gene>
    <name evidence="2" type="ORF">ZT1A5_G312</name>
</gene>
<protein>
    <submittedName>
        <fullName evidence="2">Uncharacterized protein</fullName>
    </submittedName>
</protein>
<feature type="transmembrane region" description="Helical" evidence="1">
    <location>
        <begin position="146"/>
        <end position="167"/>
    </location>
</feature>
<dbReference type="Proteomes" id="UP000215453">
    <property type="component" value="Chromosome 1"/>
</dbReference>
<dbReference type="EMBL" id="LT882676">
    <property type="protein sequence ID" value="SMY18877.1"/>
    <property type="molecule type" value="Genomic_DNA"/>
</dbReference>
<evidence type="ECO:0000313" key="3">
    <source>
        <dbReference type="Proteomes" id="UP000215453"/>
    </source>
</evidence>
<name>A0A1Y6L3B2_ZYMTR</name>
<feature type="transmembrane region" description="Helical" evidence="1">
    <location>
        <begin position="7"/>
        <end position="34"/>
    </location>
</feature>
<organism evidence="2 3">
    <name type="scientific">Zymoseptoria tritici ST99CH_1A5</name>
    <dbReference type="NCBI Taxonomy" id="1276529"/>
    <lineage>
        <taxon>Eukaryota</taxon>
        <taxon>Fungi</taxon>
        <taxon>Dikarya</taxon>
        <taxon>Ascomycota</taxon>
        <taxon>Pezizomycotina</taxon>
        <taxon>Dothideomycetes</taxon>
        <taxon>Dothideomycetidae</taxon>
        <taxon>Mycosphaerellales</taxon>
        <taxon>Mycosphaerellaceae</taxon>
        <taxon>Zymoseptoria</taxon>
    </lineage>
</organism>
<sequence length="184" mass="21093">MRILTPLLVALLHLLFTLQLLTIKFLLVCTYQLLWDLHTLPPKTTQQQQQQQPSPHLHRDIPSHLYALPTIFTLLLILTVSSHLVFTFRHHSDPFWPGFRFLMLETGKALIWGWGLFIFWMLYLGAREVEEEVHGREAWPKGHGMVFAGVVTAPFWMAVLPVGIALMPRMGIFPSEEGKTALSS</sequence>
<keyword evidence="1" id="KW-1133">Transmembrane helix</keyword>
<proteinExistence type="predicted"/>